<organism evidence="1 2">
    <name type="scientific">Mesorhabditis spiculigera</name>
    <dbReference type="NCBI Taxonomy" id="96644"/>
    <lineage>
        <taxon>Eukaryota</taxon>
        <taxon>Metazoa</taxon>
        <taxon>Ecdysozoa</taxon>
        <taxon>Nematoda</taxon>
        <taxon>Chromadorea</taxon>
        <taxon>Rhabditida</taxon>
        <taxon>Rhabditina</taxon>
        <taxon>Rhabditomorpha</taxon>
        <taxon>Rhabditoidea</taxon>
        <taxon>Rhabditidae</taxon>
        <taxon>Mesorhabditinae</taxon>
        <taxon>Mesorhabditis</taxon>
    </lineage>
</organism>
<comment type="caution">
    <text evidence="1">The sequence shown here is derived from an EMBL/GenBank/DDBJ whole genome shotgun (WGS) entry which is preliminary data.</text>
</comment>
<dbReference type="EMBL" id="CATQJA010002691">
    <property type="protein sequence ID" value="CAJ0584339.1"/>
    <property type="molecule type" value="Genomic_DNA"/>
</dbReference>
<gene>
    <name evidence="1" type="ORF">MSPICULIGERA_LOCUS22398</name>
</gene>
<dbReference type="Proteomes" id="UP001177023">
    <property type="component" value="Unassembled WGS sequence"/>
</dbReference>
<feature type="non-terminal residue" evidence="1">
    <location>
        <position position="179"/>
    </location>
</feature>
<reference evidence="1" key="1">
    <citation type="submission" date="2023-06" db="EMBL/GenBank/DDBJ databases">
        <authorList>
            <person name="Delattre M."/>
        </authorList>
    </citation>
    <scope>NUCLEOTIDE SEQUENCE</scope>
    <source>
        <strain evidence="1">AF72</strain>
    </source>
</reference>
<evidence type="ECO:0000313" key="2">
    <source>
        <dbReference type="Proteomes" id="UP001177023"/>
    </source>
</evidence>
<dbReference type="AlphaFoldDB" id="A0AA36DAV7"/>
<sequence length="179" mass="20657">MSLSEPILGIAEPLQQTVLNCRKQKIRDHAKLFLLYSQNRQQNSIERSKRLPPSLIDELAAKLCYFGIYGAVMKLHFEQGMLDEAAVAERAKVLAMYQSDKDELMRRISQFDEELHSKAIGLAKHQQEKLHRLGLPHFQPTDDPDKLSTQVAIIDFILFLPPEEIYYSVDPRTKQAVFY</sequence>
<keyword evidence="2" id="KW-1185">Reference proteome</keyword>
<evidence type="ECO:0000313" key="1">
    <source>
        <dbReference type="EMBL" id="CAJ0584339.1"/>
    </source>
</evidence>
<protein>
    <submittedName>
        <fullName evidence="1">Uncharacterized protein</fullName>
    </submittedName>
</protein>
<name>A0AA36DAV7_9BILA</name>
<proteinExistence type="predicted"/>
<accession>A0AA36DAV7</accession>